<dbReference type="PANTHER" id="PTHR31717:SF45">
    <property type="entry name" value="ZINC FINGER PROTEIN CONSTANS-LIKE 14-RELATED"/>
    <property type="match status" value="1"/>
</dbReference>
<evidence type="ECO:0000256" key="4">
    <source>
        <dbReference type="ARBA" id="ARBA00022737"/>
    </source>
</evidence>
<dbReference type="CDD" id="cd19821">
    <property type="entry name" value="Bbox1_BBX-like"/>
    <property type="match status" value="1"/>
</dbReference>
<evidence type="ECO:0000256" key="8">
    <source>
        <dbReference type="PROSITE-ProRule" id="PRU00024"/>
    </source>
</evidence>
<feature type="region of interest" description="Disordered" evidence="10">
    <location>
        <begin position="182"/>
        <end position="204"/>
    </location>
</feature>
<keyword evidence="6" id="KW-0862">Zinc</keyword>
<dbReference type="InterPro" id="IPR000315">
    <property type="entry name" value="Znf_B-box"/>
</dbReference>
<evidence type="ECO:0000259" key="11">
    <source>
        <dbReference type="PROSITE" id="PS50119"/>
    </source>
</evidence>
<evidence type="ECO:0000256" key="6">
    <source>
        <dbReference type="ARBA" id="ARBA00022833"/>
    </source>
</evidence>
<dbReference type="GO" id="GO:0008270">
    <property type="term" value="F:zinc ion binding"/>
    <property type="evidence" value="ECO:0007669"/>
    <property type="project" value="UniProtKB-KW"/>
</dbReference>
<dbReference type="EMBL" id="EQ973778">
    <property type="protein sequence ID" value="EEF49377.1"/>
    <property type="molecule type" value="Genomic_DNA"/>
</dbReference>
<accession>B9RH15</accession>
<evidence type="ECO:0000256" key="5">
    <source>
        <dbReference type="ARBA" id="ARBA00022771"/>
    </source>
</evidence>
<feature type="compositionally biased region" description="Basic and acidic residues" evidence="10">
    <location>
        <begin position="182"/>
        <end position="193"/>
    </location>
</feature>
<evidence type="ECO:0000259" key="12">
    <source>
        <dbReference type="PROSITE" id="PS51017"/>
    </source>
</evidence>
<dbReference type="InterPro" id="IPR010402">
    <property type="entry name" value="CCT_domain"/>
</dbReference>
<keyword evidence="7 9" id="KW-0539">Nucleus</keyword>
<evidence type="ECO:0000256" key="2">
    <source>
        <dbReference type="ARBA" id="ARBA00010024"/>
    </source>
</evidence>
<evidence type="ECO:0000256" key="9">
    <source>
        <dbReference type="PROSITE-ProRule" id="PRU00357"/>
    </source>
</evidence>
<dbReference type="SMART" id="SM00336">
    <property type="entry name" value="BBOX"/>
    <property type="match status" value="1"/>
</dbReference>
<evidence type="ECO:0000256" key="7">
    <source>
        <dbReference type="ARBA" id="ARBA00023242"/>
    </source>
</evidence>
<dbReference type="Pfam" id="PF06203">
    <property type="entry name" value="CCT"/>
    <property type="match status" value="1"/>
</dbReference>
<dbReference type="AlphaFoldDB" id="B9RH15"/>
<evidence type="ECO:0000256" key="1">
    <source>
        <dbReference type="ARBA" id="ARBA00004123"/>
    </source>
</evidence>
<dbReference type="InterPro" id="IPR049808">
    <property type="entry name" value="CONSTANS-like_Bbox1"/>
</dbReference>
<dbReference type="Proteomes" id="UP000008311">
    <property type="component" value="Unassembled WGS sequence"/>
</dbReference>
<keyword evidence="4" id="KW-0677">Repeat</keyword>
<dbReference type="PROSITE" id="PS51017">
    <property type="entry name" value="CCT"/>
    <property type="match status" value="1"/>
</dbReference>
<evidence type="ECO:0000256" key="10">
    <source>
        <dbReference type="SAM" id="MobiDB-lite"/>
    </source>
</evidence>
<organism evidence="13 14">
    <name type="scientific">Ricinus communis</name>
    <name type="common">Castor bean</name>
    <dbReference type="NCBI Taxonomy" id="3988"/>
    <lineage>
        <taxon>Eukaryota</taxon>
        <taxon>Viridiplantae</taxon>
        <taxon>Streptophyta</taxon>
        <taxon>Embryophyta</taxon>
        <taxon>Tracheophyta</taxon>
        <taxon>Spermatophyta</taxon>
        <taxon>Magnoliopsida</taxon>
        <taxon>eudicotyledons</taxon>
        <taxon>Gunneridae</taxon>
        <taxon>Pentapetalae</taxon>
        <taxon>rosids</taxon>
        <taxon>fabids</taxon>
        <taxon>Malpighiales</taxon>
        <taxon>Euphorbiaceae</taxon>
        <taxon>Acalyphoideae</taxon>
        <taxon>Acalypheae</taxon>
        <taxon>Ricinus</taxon>
    </lineage>
</organism>
<evidence type="ECO:0000313" key="14">
    <source>
        <dbReference type="Proteomes" id="UP000008311"/>
    </source>
</evidence>
<sequence length="426" mass="47767">MEEYSDSAPRNSLFVRLCDFCNSEAAILYCRADSAKLCLFCDQQVHSANALSLNHFRSLNCDKCGAEPASVQCSVINDNNNNDLVLCQDCDFDCSVSLSLLKRAHINGFMGCPNAVELGEILGFDLKKTKLFASSDSGSDLYDQEMDNMQDLLVPSGNSSRNCRQEMYKQLLELGKRERVKVNGDGDGEELRPETPPSRCGQQGNLVNLQMKNGNEEEFHHQERPFASMLMLPNLEDVRESDGAADGVLLWDCNPTYQAAQVWDLDLGKTRDCAEPGEEEANYDATDPGFTFNNHRISKDSAFNIIKVCSKQQVLQSTMETGGGKDTLLVEQSSDSLLAEAKSNNSPRHVEVVEKSHLAWVGTDDMETSKADVELFAQNRGNAMLRYMEKKKTRRYDKHIRYESRKARADTRERVKGRFVKASENC</sequence>
<name>B9RH15_RICCO</name>
<evidence type="ECO:0000256" key="3">
    <source>
        <dbReference type="ARBA" id="ARBA00022723"/>
    </source>
</evidence>
<dbReference type="InParanoid" id="B9RH15"/>
<dbReference type="PANTHER" id="PTHR31717">
    <property type="entry name" value="ZINC FINGER PROTEIN CONSTANS-LIKE 10"/>
    <property type="match status" value="1"/>
</dbReference>
<keyword evidence="14" id="KW-1185">Reference proteome</keyword>
<comment type="similarity">
    <text evidence="2">Belongs to the CONSTANS family.</text>
</comment>
<proteinExistence type="inferred from homology"/>
<dbReference type="GO" id="GO:0005634">
    <property type="term" value="C:nucleus"/>
    <property type="evidence" value="ECO:0007669"/>
    <property type="project" value="UniProtKB-SubCell"/>
</dbReference>
<feature type="domain" description="CCT" evidence="12">
    <location>
        <begin position="380"/>
        <end position="422"/>
    </location>
</feature>
<evidence type="ECO:0000313" key="13">
    <source>
        <dbReference type="EMBL" id="EEF49377.1"/>
    </source>
</evidence>
<dbReference type="eggNOG" id="ENOG502QW4H">
    <property type="taxonomic scope" value="Eukaryota"/>
</dbReference>
<dbReference type="GO" id="GO:0006355">
    <property type="term" value="P:regulation of DNA-templated transcription"/>
    <property type="evidence" value="ECO:0007669"/>
    <property type="project" value="UniProtKB-ARBA"/>
</dbReference>
<protein>
    <submittedName>
        <fullName evidence="13">Transcription factor, putative</fullName>
    </submittedName>
</protein>
<feature type="domain" description="B box-type" evidence="11">
    <location>
        <begin position="17"/>
        <end position="55"/>
    </location>
</feature>
<dbReference type="Pfam" id="PF00643">
    <property type="entry name" value="zf-B_box"/>
    <property type="match status" value="1"/>
</dbReference>
<dbReference type="PROSITE" id="PS50119">
    <property type="entry name" value="ZF_BBOX"/>
    <property type="match status" value="1"/>
</dbReference>
<keyword evidence="5 8" id="KW-0863">Zinc-finger</keyword>
<reference evidence="14" key="1">
    <citation type="journal article" date="2010" name="Nat. Biotechnol.">
        <title>Draft genome sequence of the oilseed species Ricinus communis.</title>
        <authorList>
            <person name="Chan A.P."/>
            <person name="Crabtree J."/>
            <person name="Zhao Q."/>
            <person name="Lorenzi H."/>
            <person name="Orvis J."/>
            <person name="Puiu D."/>
            <person name="Melake-Berhan A."/>
            <person name="Jones K.M."/>
            <person name="Redman J."/>
            <person name="Chen G."/>
            <person name="Cahoon E.B."/>
            <person name="Gedil M."/>
            <person name="Stanke M."/>
            <person name="Haas B.J."/>
            <person name="Wortman J.R."/>
            <person name="Fraser-Liggett C.M."/>
            <person name="Ravel J."/>
            <person name="Rabinowicz P.D."/>
        </authorList>
    </citation>
    <scope>NUCLEOTIDE SEQUENCE [LARGE SCALE GENOMIC DNA]</scope>
    <source>
        <strain evidence="14">cv. Hale</strain>
    </source>
</reference>
<gene>
    <name evidence="13" type="ORF">RCOM_1446000</name>
</gene>
<comment type="subcellular location">
    <subcellularLocation>
        <location evidence="1 9">Nucleus</location>
    </subcellularLocation>
</comment>
<keyword evidence="3" id="KW-0479">Metal-binding</keyword>